<evidence type="ECO:0000256" key="12">
    <source>
        <dbReference type="SAM" id="Phobius"/>
    </source>
</evidence>
<dbReference type="InterPro" id="IPR018113">
    <property type="entry name" value="PTrfase_EIIB_Cys"/>
</dbReference>
<evidence type="ECO:0000256" key="9">
    <source>
        <dbReference type="ARBA" id="ARBA00022989"/>
    </source>
</evidence>
<evidence type="ECO:0000256" key="6">
    <source>
        <dbReference type="ARBA" id="ARBA00022683"/>
    </source>
</evidence>
<protein>
    <submittedName>
        <fullName evidence="16">N-acetylglucosamine PTS, EIICBA</fullName>
    </submittedName>
</protein>
<feature type="transmembrane region" description="Helical" evidence="12">
    <location>
        <begin position="350"/>
        <end position="369"/>
    </location>
</feature>
<keyword evidence="5" id="KW-0808">Transferase</keyword>
<comment type="caution">
    <text evidence="16">The sequence shown here is derived from an EMBL/GenBank/DDBJ whole genome shotgun (WGS) entry which is preliminary data.</text>
</comment>
<evidence type="ECO:0000256" key="5">
    <source>
        <dbReference type="ARBA" id="ARBA00022679"/>
    </source>
</evidence>
<keyword evidence="17" id="KW-1185">Reference proteome</keyword>
<feature type="transmembrane region" description="Helical" evidence="12">
    <location>
        <begin position="240"/>
        <end position="260"/>
    </location>
</feature>
<feature type="domain" description="PTS EIIB type-1" evidence="14">
    <location>
        <begin position="399"/>
        <end position="481"/>
    </location>
</feature>
<reference evidence="16 17" key="1">
    <citation type="journal article" date="2015" name="Genome Announc.">
        <title>Expanding the biotechnology potential of lactobacilli through comparative genomics of 213 strains and associated genera.</title>
        <authorList>
            <person name="Sun Z."/>
            <person name="Harris H.M."/>
            <person name="McCann A."/>
            <person name="Guo C."/>
            <person name="Argimon S."/>
            <person name="Zhang W."/>
            <person name="Yang X."/>
            <person name="Jeffery I.B."/>
            <person name="Cooney J.C."/>
            <person name="Kagawa T.F."/>
            <person name="Liu W."/>
            <person name="Song Y."/>
            <person name="Salvetti E."/>
            <person name="Wrobel A."/>
            <person name="Rasinkangas P."/>
            <person name="Parkhill J."/>
            <person name="Rea M.C."/>
            <person name="O'Sullivan O."/>
            <person name="Ritari J."/>
            <person name="Douillard F.P."/>
            <person name="Paul Ross R."/>
            <person name="Yang R."/>
            <person name="Briner A.E."/>
            <person name="Felis G.E."/>
            <person name="de Vos W.M."/>
            <person name="Barrangou R."/>
            <person name="Klaenhammer T.R."/>
            <person name="Caufield P.W."/>
            <person name="Cui Y."/>
            <person name="Zhang H."/>
            <person name="O'Toole P.W."/>
        </authorList>
    </citation>
    <scope>NUCLEOTIDE SEQUENCE [LARGE SCALE GENOMIC DNA]</scope>
    <source>
        <strain evidence="16 17">DSM 20003</strain>
    </source>
</reference>
<dbReference type="GO" id="GO:0015572">
    <property type="term" value="F:N-acetylglucosamine transmembrane transporter activity"/>
    <property type="evidence" value="ECO:0007669"/>
    <property type="project" value="InterPro"/>
</dbReference>
<proteinExistence type="predicted"/>
<keyword evidence="8" id="KW-0418">Kinase</keyword>
<dbReference type="PROSITE" id="PS51098">
    <property type="entry name" value="PTS_EIIB_TYPE_1"/>
    <property type="match status" value="1"/>
</dbReference>
<dbReference type="Pfam" id="PF02378">
    <property type="entry name" value="PTS_EIIC"/>
    <property type="match status" value="1"/>
</dbReference>
<feature type="domain" description="PTS EIIA type-1" evidence="13">
    <location>
        <begin position="522"/>
        <end position="626"/>
    </location>
</feature>
<dbReference type="NCBIfam" id="TIGR01998">
    <property type="entry name" value="PTS-II-BC-nag"/>
    <property type="match status" value="1"/>
</dbReference>
<dbReference type="GO" id="GO:0015764">
    <property type="term" value="P:N-acetylglucosamine transport"/>
    <property type="evidence" value="ECO:0007669"/>
    <property type="project" value="TreeGrafter"/>
</dbReference>
<dbReference type="GO" id="GO:0009401">
    <property type="term" value="P:phosphoenolpyruvate-dependent sugar phosphotransferase system"/>
    <property type="evidence" value="ECO:0007669"/>
    <property type="project" value="UniProtKB-KW"/>
</dbReference>
<dbReference type="PROSITE" id="PS01035">
    <property type="entry name" value="PTS_EIIB_TYPE_1_CYS"/>
    <property type="match status" value="1"/>
</dbReference>
<dbReference type="EMBL" id="AZDA01000117">
    <property type="protein sequence ID" value="KRK33320.1"/>
    <property type="molecule type" value="Genomic_DNA"/>
</dbReference>
<keyword evidence="6" id="KW-0598">Phosphotransferase system</keyword>
<keyword evidence="10 12" id="KW-0472">Membrane</keyword>
<evidence type="ECO:0000256" key="2">
    <source>
        <dbReference type="ARBA" id="ARBA00022448"/>
    </source>
</evidence>
<evidence type="ECO:0000256" key="4">
    <source>
        <dbReference type="ARBA" id="ARBA00022597"/>
    </source>
</evidence>
<dbReference type="FunFam" id="2.70.70.10:FF:000001">
    <property type="entry name" value="PTS system glucose-specific IIA component"/>
    <property type="match status" value="1"/>
</dbReference>
<feature type="transmembrane region" description="Helical" evidence="12">
    <location>
        <begin position="178"/>
        <end position="197"/>
    </location>
</feature>
<dbReference type="SUPFAM" id="SSF51261">
    <property type="entry name" value="Duplicated hybrid motif"/>
    <property type="match status" value="1"/>
</dbReference>
<dbReference type="Pfam" id="PF00367">
    <property type="entry name" value="PTS_EIIB"/>
    <property type="match status" value="1"/>
</dbReference>
<keyword evidence="4" id="KW-0762">Sugar transport</keyword>
<feature type="transmembrane region" description="Helical" evidence="12">
    <location>
        <begin position="12"/>
        <end position="32"/>
    </location>
</feature>
<evidence type="ECO:0000256" key="8">
    <source>
        <dbReference type="ARBA" id="ARBA00022777"/>
    </source>
</evidence>
<feature type="active site" description="Phosphocysteine intermediate; for EIIB activity" evidence="11">
    <location>
        <position position="421"/>
    </location>
</feature>
<dbReference type="AlphaFoldDB" id="A0A0R1GH18"/>
<feature type="transmembrane region" description="Helical" evidence="12">
    <location>
        <begin position="297"/>
        <end position="319"/>
    </location>
</feature>
<dbReference type="NCBIfam" id="TIGR00826">
    <property type="entry name" value="EIIB_glc"/>
    <property type="match status" value="1"/>
</dbReference>
<dbReference type="Gene3D" id="2.70.70.10">
    <property type="entry name" value="Glucose Permease (Domain IIA)"/>
    <property type="match status" value="1"/>
</dbReference>
<comment type="subcellular location">
    <subcellularLocation>
        <location evidence="1">Cell membrane</location>
        <topology evidence="1">Multi-pass membrane protein</topology>
    </subcellularLocation>
</comment>
<evidence type="ECO:0000256" key="10">
    <source>
        <dbReference type="ARBA" id="ARBA00023136"/>
    </source>
</evidence>
<dbReference type="GO" id="GO:0005886">
    <property type="term" value="C:plasma membrane"/>
    <property type="evidence" value="ECO:0007669"/>
    <property type="project" value="UniProtKB-SubCell"/>
</dbReference>
<accession>A0A0R1GH18</accession>
<dbReference type="Gene3D" id="3.30.1360.60">
    <property type="entry name" value="Glucose permease domain IIB"/>
    <property type="match status" value="1"/>
</dbReference>
<keyword evidence="9 12" id="KW-1133">Transmembrane helix</keyword>
<keyword evidence="3" id="KW-1003">Cell membrane</keyword>
<dbReference type="Pfam" id="PF00358">
    <property type="entry name" value="PTS_EIIA_1"/>
    <property type="match status" value="1"/>
</dbReference>
<feature type="transmembrane region" description="Helical" evidence="12">
    <location>
        <begin position="73"/>
        <end position="95"/>
    </location>
</feature>
<feature type="transmembrane region" description="Helical" evidence="12">
    <location>
        <begin position="272"/>
        <end position="291"/>
    </location>
</feature>
<dbReference type="PANTHER" id="PTHR30009:SF4">
    <property type="entry name" value="PTS SYSTEM N-ACETYLGLUCOSAMINE-SPECIFIC EIICBA COMPONENT"/>
    <property type="match status" value="1"/>
</dbReference>
<evidence type="ECO:0000259" key="13">
    <source>
        <dbReference type="PROSITE" id="PS51093"/>
    </source>
</evidence>
<dbReference type="InterPro" id="IPR011055">
    <property type="entry name" value="Dup_hybrid_motif"/>
</dbReference>
<dbReference type="InterPro" id="IPR001127">
    <property type="entry name" value="PTS_EIIA_1_perm"/>
</dbReference>
<evidence type="ECO:0000256" key="7">
    <source>
        <dbReference type="ARBA" id="ARBA00022692"/>
    </source>
</evidence>
<dbReference type="InterPro" id="IPR036878">
    <property type="entry name" value="Glu_permease_IIB"/>
</dbReference>
<dbReference type="InterPro" id="IPR013013">
    <property type="entry name" value="PTS_EIIC_1"/>
</dbReference>
<evidence type="ECO:0000313" key="17">
    <source>
        <dbReference type="Proteomes" id="UP000051461"/>
    </source>
</evidence>
<dbReference type="InterPro" id="IPR050429">
    <property type="entry name" value="PTS_Glucose_EIICBA"/>
</dbReference>
<dbReference type="RefSeq" id="WP_057905415.1">
    <property type="nucleotide sequence ID" value="NZ_AZDA01000117.1"/>
</dbReference>
<gene>
    <name evidence="16" type="ORF">FC07_GL001245</name>
</gene>
<evidence type="ECO:0000256" key="3">
    <source>
        <dbReference type="ARBA" id="ARBA00022475"/>
    </source>
</evidence>
<keyword evidence="7 12" id="KW-0812">Transmembrane</keyword>
<organism evidence="16 17">
    <name type="scientific">Loigolactobacillus bifermentans DSM 20003</name>
    <dbReference type="NCBI Taxonomy" id="1423726"/>
    <lineage>
        <taxon>Bacteria</taxon>
        <taxon>Bacillati</taxon>
        <taxon>Bacillota</taxon>
        <taxon>Bacilli</taxon>
        <taxon>Lactobacillales</taxon>
        <taxon>Lactobacillaceae</taxon>
        <taxon>Loigolactobacillus</taxon>
    </lineage>
</organism>
<evidence type="ECO:0000259" key="14">
    <source>
        <dbReference type="PROSITE" id="PS51098"/>
    </source>
</evidence>
<dbReference type="InterPro" id="IPR001996">
    <property type="entry name" value="PTS_IIB_1"/>
</dbReference>
<feature type="transmembrane region" description="Helical" evidence="12">
    <location>
        <begin position="107"/>
        <end position="129"/>
    </location>
</feature>
<dbReference type="NCBIfam" id="TIGR00830">
    <property type="entry name" value="PTBA"/>
    <property type="match status" value="1"/>
</dbReference>
<dbReference type="GO" id="GO:0016301">
    <property type="term" value="F:kinase activity"/>
    <property type="evidence" value="ECO:0007669"/>
    <property type="project" value="UniProtKB-KW"/>
</dbReference>
<evidence type="ECO:0000259" key="15">
    <source>
        <dbReference type="PROSITE" id="PS51103"/>
    </source>
</evidence>
<dbReference type="OrthoDB" id="9764327at2"/>
<feature type="transmembrane region" description="Helical" evidence="12">
    <location>
        <begin position="44"/>
        <end position="66"/>
    </location>
</feature>
<dbReference type="GO" id="GO:0019866">
    <property type="term" value="C:organelle inner membrane"/>
    <property type="evidence" value="ECO:0007669"/>
    <property type="project" value="InterPro"/>
</dbReference>
<dbReference type="CDD" id="cd00212">
    <property type="entry name" value="PTS_IIB_glc"/>
    <property type="match status" value="1"/>
</dbReference>
<dbReference type="InterPro" id="IPR003352">
    <property type="entry name" value="PTS_EIIC"/>
</dbReference>
<dbReference type="PROSITE" id="PS51093">
    <property type="entry name" value="PTS_EIIA_TYPE_1"/>
    <property type="match status" value="1"/>
</dbReference>
<dbReference type="GO" id="GO:0008982">
    <property type="term" value="F:protein-N(PI)-phosphohistidine-sugar phosphotransferase activity"/>
    <property type="evidence" value="ECO:0007669"/>
    <property type="project" value="InterPro"/>
</dbReference>
<dbReference type="SUPFAM" id="SSF55604">
    <property type="entry name" value="Glucose permease domain IIB"/>
    <property type="match status" value="1"/>
</dbReference>
<dbReference type="PATRIC" id="fig|1423726.3.peg.1292"/>
<feature type="domain" description="PTS EIIC type-1" evidence="15">
    <location>
        <begin position="1"/>
        <end position="381"/>
    </location>
</feature>
<dbReference type="PROSITE" id="PS00371">
    <property type="entry name" value="PTS_EIIA_TYPE_1_HIS"/>
    <property type="match status" value="1"/>
</dbReference>
<dbReference type="Proteomes" id="UP000051461">
    <property type="component" value="Unassembled WGS sequence"/>
</dbReference>
<dbReference type="PANTHER" id="PTHR30009">
    <property type="entry name" value="CYTOCHROME C-TYPE SYNTHESIS PROTEIN AND PTS TRANSMEMBRANE COMPONENT"/>
    <property type="match status" value="1"/>
</dbReference>
<dbReference type="PROSITE" id="PS51103">
    <property type="entry name" value="PTS_EIIC_TYPE_1"/>
    <property type="match status" value="1"/>
</dbReference>
<sequence length="655" mass="69082">MKDYLQRMGRSLQLPVAVLPAAALLVGVGHYLPSKWFLAQFLQAGGTAILNQLALLFAVGLALGMVKDKSGAAALAAVVAYYVPVSILAPASVALLKGIKVSHVAPAFSAISGNVFIGIVAGLIAAALYNRFHNTQLPMALSFFSGKRMIPILAALVMLVFTLILMVIWPALYGALVAFGKLFVHLGAVGAGLYGFFNRLLIPTGLHQALNQVFWFNTAGINDIGKFWANEGVKGITGRYQAGFFPVMMFGLPAGALAIYRNALPARKKETAGLMLAGAFAAFFTGVTEPLEFSFMFVAWPLYLLHAVFTGLSLAFAALMHWTAGFTFSAGLVDFVLSAHLPIANQPLMLLAQGVVMAVIYYFGFDFAIKKFNLMTPGREPVTAEAPVVTTAAGQDKYQIKAQQLYQALGGAANLTVVDNCTTRLRLQLNDTGKVDQTAIKAAGVAGLNVISKTNLQIIIGTDVQFVADALSALKANHAQLQANPVTPIAAPVEPSTTGHTATETLVSPASGELVPIEQVADPTFAQKMLGDGFAVEPTADTIVAPVDGVITTIFPTKHAIGITTPAGVEILVHIGINTVELEGTPFEVLVKTDQHIQAGTPLVKTDLTAIQAAGKATTTMVILTNMVVIDHTSLAQLHSQPIQAGDPVATLTTK</sequence>
<keyword evidence="2" id="KW-0813">Transport</keyword>
<feature type="transmembrane region" description="Helical" evidence="12">
    <location>
        <begin position="150"/>
        <end position="172"/>
    </location>
</feature>
<name>A0A0R1GH18_9LACO</name>
<dbReference type="GO" id="GO:0090563">
    <property type="term" value="F:protein-phosphocysteine-sugar phosphotransferase activity"/>
    <property type="evidence" value="ECO:0007669"/>
    <property type="project" value="TreeGrafter"/>
</dbReference>
<evidence type="ECO:0000256" key="11">
    <source>
        <dbReference type="PROSITE-ProRule" id="PRU00421"/>
    </source>
</evidence>
<evidence type="ECO:0000313" key="16">
    <source>
        <dbReference type="EMBL" id="KRK33320.1"/>
    </source>
</evidence>
<evidence type="ECO:0000256" key="1">
    <source>
        <dbReference type="ARBA" id="ARBA00004651"/>
    </source>
</evidence>
<dbReference type="InterPro" id="IPR010974">
    <property type="entry name" value="PTS_IIBC_nag"/>
</dbReference>
<dbReference type="STRING" id="1423726.FC07_GL001245"/>